<feature type="domain" description="Transglutaminase-like" evidence="3">
    <location>
        <begin position="678"/>
        <end position="734"/>
    </location>
</feature>
<evidence type="ECO:0000313" key="5">
    <source>
        <dbReference type="Proteomes" id="UP000288052"/>
    </source>
</evidence>
<evidence type="ECO:0000313" key="4">
    <source>
        <dbReference type="EMBL" id="RSX47161.1"/>
    </source>
</evidence>
<dbReference type="SUPFAM" id="SSF54001">
    <property type="entry name" value="Cysteine proteinases"/>
    <property type="match status" value="1"/>
</dbReference>
<dbReference type="Proteomes" id="UP000288052">
    <property type="component" value="Unassembled WGS sequence"/>
</dbReference>
<feature type="region of interest" description="Disordered" evidence="1">
    <location>
        <begin position="1"/>
        <end position="37"/>
    </location>
</feature>
<dbReference type="EMBL" id="QXGI01000005">
    <property type="protein sequence ID" value="RSX47161.1"/>
    <property type="molecule type" value="Genomic_DNA"/>
</dbReference>
<comment type="caution">
    <text evidence="4">The sequence shown here is derived from an EMBL/GenBank/DDBJ whole genome shotgun (WGS) entry which is preliminary data.</text>
</comment>
<dbReference type="SMART" id="SM00460">
    <property type="entry name" value="TGc"/>
    <property type="match status" value="1"/>
</dbReference>
<gene>
    <name evidence="4" type="ORF">D2E22_1345</name>
</gene>
<protein>
    <recommendedName>
        <fullName evidence="3">Transglutaminase-like domain-containing protein</fullName>
    </recommendedName>
</protein>
<dbReference type="InterPro" id="IPR002931">
    <property type="entry name" value="Transglutaminase-like"/>
</dbReference>
<evidence type="ECO:0000256" key="2">
    <source>
        <dbReference type="SAM" id="Phobius"/>
    </source>
</evidence>
<feature type="transmembrane region" description="Helical" evidence="2">
    <location>
        <begin position="844"/>
        <end position="863"/>
    </location>
</feature>
<keyword evidence="5" id="KW-1185">Reference proteome</keyword>
<evidence type="ECO:0000259" key="3">
    <source>
        <dbReference type="SMART" id="SM00460"/>
    </source>
</evidence>
<sequence length="911" mass="99471">MTYPPQYPYPGSGEQGPKRGPRIPRGRSRSARQTAAKPALGTPTKIVVAILAAVIAVLSVMAVMTTVDLWSKAISNETAYGTQLSADHYDLQHPLIDLDPKQEFTMTVSPTVDRQLRERSDAWGCTFLCVYADADLTLPVNLKHKMRTMSSTSSRHNRGKSRTYDLVVNGNEIGGWGGYGQYWLVQWKDGDGEALAKPKVTYFTVEDKRGAALDKPRNPILSVGEDGIVTVSWDAVDGAKAYRVQRITYNPIHDIYETASLADTDATSLRMDSYDTDGPCGEDGQPQCDAEEQARDMNDSLDGLVEQSEDEATECADADADTSEYLTCLSWSIPNGYSREQMDQLQRQFDPAMDVSRGWIGVMALDEQKHESPLSIVSLDSVAADVPIDEATYANVAAKAVLSQRNVARSSLDEETQRAAATYHVTMLNGRTKAIYKECRQKDPERYDEAIAAAIGIQATCTVPGTKYTTEEWFQSVKDLEHYQDKVAAWNRTQTSTLLQPAIARTSEAAGAVDSRPIGGNGVEQYKPFGSSEYARYIAENLLAMHTNIDITQYADVRSAPGWTDVVEEVLVQNPYLRVMAGADLSGIAFAQTDQDGSQILHVHYDPQAQSRRDAFHTRVMQAAAEITAGPTSEGAAQIEAYLARHAAPDADASAAYMSGASLASLAKDHPDAWTDGALTTGKGTDSSYALCFDAIADQIGLSSVLVTGWMAGGPHIWNRVLLDGQWRDIDAARDDAGDHATDTYRLKDANTLDGHTTDTRWLLHASIDSCGGTGSKLEGDDYQTAFADLYDAAKPPQHTSGPSWTVPSLPPRLALEIMAIAYLAFTIRFILERRKGGAAARQAFRRRMVALALAAICFSVGFCKYGDMSNTRGIVALLVALAVPPLAALWSKPDAEDDDRHTLRRMRRRG</sequence>
<dbReference type="InterPro" id="IPR038765">
    <property type="entry name" value="Papain-like_cys_pep_sf"/>
</dbReference>
<evidence type="ECO:0000256" key="1">
    <source>
        <dbReference type="SAM" id="MobiDB-lite"/>
    </source>
</evidence>
<feature type="compositionally biased region" description="Basic residues" evidence="1">
    <location>
        <begin position="19"/>
        <end position="30"/>
    </location>
</feature>
<proteinExistence type="predicted"/>
<feature type="transmembrane region" description="Helical" evidence="2">
    <location>
        <begin position="814"/>
        <end position="832"/>
    </location>
</feature>
<name>A0A430F5W5_9BIFI</name>
<keyword evidence="2" id="KW-0472">Membrane</keyword>
<feature type="transmembrane region" description="Helical" evidence="2">
    <location>
        <begin position="46"/>
        <end position="67"/>
    </location>
</feature>
<accession>A0A430F5W5</accession>
<reference evidence="4 5" key="1">
    <citation type="submission" date="2018-09" db="EMBL/GenBank/DDBJ databases">
        <title>Characterization of the phylogenetic diversity of five novel species belonging to the genus Bifidobacterium.</title>
        <authorList>
            <person name="Lugli G.A."/>
            <person name="Duranti S."/>
            <person name="Milani C."/>
        </authorList>
    </citation>
    <scope>NUCLEOTIDE SEQUENCE [LARGE SCALE GENOMIC DNA]</scope>
    <source>
        <strain evidence="4 5">2020B</strain>
    </source>
</reference>
<organism evidence="4 5">
    <name type="scientific">Bifidobacterium castoris</name>
    <dbReference type="NCBI Taxonomy" id="2306972"/>
    <lineage>
        <taxon>Bacteria</taxon>
        <taxon>Bacillati</taxon>
        <taxon>Actinomycetota</taxon>
        <taxon>Actinomycetes</taxon>
        <taxon>Bifidobacteriales</taxon>
        <taxon>Bifidobacteriaceae</taxon>
        <taxon>Bifidobacterium</taxon>
    </lineage>
</organism>
<keyword evidence="2" id="KW-0812">Transmembrane</keyword>
<feature type="transmembrane region" description="Helical" evidence="2">
    <location>
        <begin position="875"/>
        <end position="892"/>
    </location>
</feature>
<dbReference type="AlphaFoldDB" id="A0A430F5W5"/>
<keyword evidence="2" id="KW-1133">Transmembrane helix</keyword>